<evidence type="ECO:0000256" key="3">
    <source>
        <dbReference type="ARBA" id="ARBA00022475"/>
    </source>
</evidence>
<feature type="transmembrane region" description="Helical" evidence="7">
    <location>
        <begin position="12"/>
        <end position="36"/>
    </location>
</feature>
<feature type="transmembrane region" description="Helical" evidence="7">
    <location>
        <begin position="379"/>
        <end position="402"/>
    </location>
</feature>
<evidence type="ECO:0000256" key="4">
    <source>
        <dbReference type="ARBA" id="ARBA00022692"/>
    </source>
</evidence>
<dbReference type="PANTHER" id="PTHR30250">
    <property type="entry name" value="PST FAMILY PREDICTED COLANIC ACID TRANSPORTER"/>
    <property type="match status" value="1"/>
</dbReference>
<keyword evidence="5 7" id="KW-1133">Transmembrane helix</keyword>
<organism evidence="8 9">
    <name type="scientific">Rhizobium tumorigenes</name>
    <dbReference type="NCBI Taxonomy" id="2041385"/>
    <lineage>
        <taxon>Bacteria</taxon>
        <taxon>Pseudomonadati</taxon>
        <taxon>Pseudomonadota</taxon>
        <taxon>Alphaproteobacteria</taxon>
        <taxon>Hyphomicrobiales</taxon>
        <taxon>Rhizobiaceae</taxon>
        <taxon>Rhizobium/Agrobacterium group</taxon>
        <taxon>Rhizobium</taxon>
    </lineage>
</organism>
<reference evidence="8 9" key="1">
    <citation type="journal article" date="2018" name="Sci. Rep.">
        <title>Rhizobium tumorigenes sp. nov., a novel plant tumorigenic bacterium isolated from cane gall tumors on thornless blackberry.</title>
        <authorList>
            <person name="Kuzmanovi N."/>
            <person name="Smalla K."/>
            <person name="Gronow S."/>
            <person name="PuBawska J."/>
        </authorList>
    </citation>
    <scope>NUCLEOTIDE SEQUENCE [LARGE SCALE GENOMIC DNA]</scope>
    <source>
        <strain evidence="8 9">1078</strain>
    </source>
</reference>
<dbReference type="AlphaFoldDB" id="A0AAF1KAP0"/>
<feature type="transmembrane region" description="Helical" evidence="7">
    <location>
        <begin position="355"/>
        <end position="373"/>
    </location>
</feature>
<feature type="transmembrane region" description="Helical" evidence="7">
    <location>
        <begin position="442"/>
        <end position="463"/>
    </location>
</feature>
<comment type="similarity">
    <text evidence="2">Belongs to the polysaccharide synthase family.</text>
</comment>
<dbReference type="EMBL" id="CP117256">
    <property type="protein sequence ID" value="WFR97744.1"/>
    <property type="molecule type" value="Genomic_DNA"/>
</dbReference>
<evidence type="ECO:0000313" key="9">
    <source>
        <dbReference type="Proteomes" id="UP000249499"/>
    </source>
</evidence>
<evidence type="ECO:0000256" key="5">
    <source>
        <dbReference type="ARBA" id="ARBA00022989"/>
    </source>
</evidence>
<feature type="transmembrane region" description="Helical" evidence="7">
    <location>
        <begin position="105"/>
        <end position="127"/>
    </location>
</feature>
<accession>A0AAF1KAP0</accession>
<reference evidence="9" key="2">
    <citation type="journal article" date="2023" name="MicrobiologyOpen">
        <title>Genomics of the tumorigenes clade of the family Rhizobiaceae and description of Rhizobium rhododendri sp. nov.</title>
        <authorList>
            <person name="Kuzmanovic N."/>
            <person name="diCenzo G.C."/>
            <person name="Bunk B."/>
            <person name="Sproeer C."/>
            <person name="Fruehling A."/>
            <person name="Neumann-Schaal M."/>
            <person name="Overmann J."/>
            <person name="Smalla K."/>
        </authorList>
    </citation>
    <scope>NUCLEOTIDE SEQUENCE [LARGE SCALE GENOMIC DNA]</scope>
    <source>
        <strain evidence="9">1078</strain>
        <plasmid evidence="9">pRt1078</plasmid>
    </source>
</reference>
<dbReference type="GO" id="GO:0005886">
    <property type="term" value="C:plasma membrane"/>
    <property type="evidence" value="ECO:0007669"/>
    <property type="project" value="UniProtKB-SubCell"/>
</dbReference>
<evidence type="ECO:0000256" key="6">
    <source>
        <dbReference type="ARBA" id="ARBA00023136"/>
    </source>
</evidence>
<dbReference type="PANTHER" id="PTHR30250:SF10">
    <property type="entry name" value="LIPOPOLYSACCHARIDE BIOSYNTHESIS PROTEIN WZXC"/>
    <property type="match status" value="1"/>
</dbReference>
<dbReference type="Pfam" id="PF13440">
    <property type="entry name" value="Polysacc_synt_3"/>
    <property type="match status" value="1"/>
</dbReference>
<feature type="transmembrane region" description="Helical" evidence="7">
    <location>
        <begin position="139"/>
        <end position="164"/>
    </location>
</feature>
<keyword evidence="9" id="KW-1185">Reference proteome</keyword>
<comment type="subcellular location">
    <subcellularLocation>
        <location evidence="1">Cell membrane</location>
        <topology evidence="1">Multi-pass membrane protein</topology>
    </subcellularLocation>
</comment>
<dbReference type="NCBIfam" id="NF007773">
    <property type="entry name" value="PRK10459.1"/>
    <property type="match status" value="1"/>
</dbReference>
<keyword evidence="3" id="KW-1003">Cell membrane</keyword>
<keyword evidence="8" id="KW-0614">Plasmid</keyword>
<dbReference type="Proteomes" id="UP000249499">
    <property type="component" value="Plasmid pRt1078"/>
</dbReference>
<keyword evidence="4 7" id="KW-0812">Transmembrane</keyword>
<evidence type="ECO:0000256" key="2">
    <source>
        <dbReference type="ARBA" id="ARBA00007430"/>
    </source>
</evidence>
<sequence length="488" mass="52310">MSVKKEAFSAVRWTTFATVGRVILQTIQLVVLARLISPQDFGMMAMILSVTAFIQLFGDLGVSTTIIYSREISKEVLSTLYWLNLFMGALLSGLVWVASPWVASFYGTPGLEIPLSLAGSSFFLLAIGQQAKVLAEKRLAFRPIAVVELASATISTVLAILVAYLGGGVYSLVVAVTALAAGNSLLYWLFVRDGWLPSLDFRFREALPNVKSGLYLLGASLANTATLQADVMIVGRMLGSATLGFYTVPRELSLKVMLATNPIVTRVGTPLIAKAQGDKALLCKIYLATIRMTSAINFPIYAAIAAFRNETVHIVLGPNWAQSADLLGLMAIWGMFRALGNPVGSLLYGTGHSRLALYQALAVTAVIIPTIYVGGLWGAAGVVIALTGFYILFVFAVWLFVVRRITGAGLLEYTLQWVVPLIVTVLSLGVALLASYGLPTDITRLAVGLPVGGTAYLAFSWLLNRQWCEAMLGMAGITGRLKLAPAKS</sequence>
<keyword evidence="6 7" id="KW-0472">Membrane</keyword>
<geneLocation type="plasmid" evidence="8 9">
    <name>pRt1078</name>
</geneLocation>
<name>A0AAF1KAP0_9HYPH</name>
<dbReference type="CDD" id="cd13127">
    <property type="entry name" value="MATE_tuaB_like"/>
    <property type="match status" value="1"/>
</dbReference>
<dbReference type="KEGG" id="rtu:PR017_21495"/>
<feature type="transmembrane region" description="Helical" evidence="7">
    <location>
        <begin position="170"/>
        <end position="191"/>
    </location>
</feature>
<feature type="transmembrane region" description="Helical" evidence="7">
    <location>
        <begin position="80"/>
        <end position="99"/>
    </location>
</feature>
<feature type="transmembrane region" description="Helical" evidence="7">
    <location>
        <begin position="285"/>
        <end position="307"/>
    </location>
</feature>
<proteinExistence type="inferred from homology"/>
<feature type="transmembrane region" description="Helical" evidence="7">
    <location>
        <begin position="414"/>
        <end position="436"/>
    </location>
</feature>
<protein>
    <submittedName>
        <fullName evidence="8">MOP flippase family protein</fullName>
    </submittedName>
</protein>
<evidence type="ECO:0000256" key="7">
    <source>
        <dbReference type="SAM" id="Phobius"/>
    </source>
</evidence>
<evidence type="ECO:0000313" key="8">
    <source>
        <dbReference type="EMBL" id="WFR97744.1"/>
    </source>
</evidence>
<gene>
    <name evidence="8" type="ORF">PR017_21495</name>
</gene>
<dbReference type="RefSeq" id="WP_111221272.1">
    <property type="nucleotide sequence ID" value="NZ_CP117256.1"/>
</dbReference>
<feature type="transmembrane region" description="Helical" evidence="7">
    <location>
        <begin position="327"/>
        <end position="348"/>
    </location>
</feature>
<evidence type="ECO:0000256" key="1">
    <source>
        <dbReference type="ARBA" id="ARBA00004651"/>
    </source>
</evidence>
<dbReference type="InterPro" id="IPR050833">
    <property type="entry name" value="Poly_Biosynth_Transport"/>
</dbReference>
<feature type="transmembrane region" description="Helical" evidence="7">
    <location>
        <begin position="42"/>
        <end position="68"/>
    </location>
</feature>